<keyword evidence="2" id="KW-0678">Repressor</keyword>
<evidence type="ECO:0000256" key="1">
    <source>
        <dbReference type="ARBA" id="ARBA00004123"/>
    </source>
</evidence>
<comment type="subcellular location">
    <subcellularLocation>
        <location evidence="1">Nucleus</location>
    </subcellularLocation>
</comment>
<dbReference type="KEGG" id="pxu:106126519"/>
<accession>A0AAJ6ZUZ1</accession>
<keyword evidence="5" id="KW-0539">Nucleus</keyword>
<evidence type="ECO:0000256" key="5">
    <source>
        <dbReference type="ARBA" id="ARBA00023242"/>
    </source>
</evidence>
<evidence type="ECO:0000259" key="7">
    <source>
        <dbReference type="PROSITE" id="PS51457"/>
    </source>
</evidence>
<dbReference type="GO" id="GO:0003677">
    <property type="term" value="F:DNA binding"/>
    <property type="evidence" value="ECO:0007669"/>
    <property type="project" value="InterPro"/>
</dbReference>
<dbReference type="GO" id="GO:0003714">
    <property type="term" value="F:transcription corepressor activity"/>
    <property type="evidence" value="ECO:0007669"/>
    <property type="project" value="InterPro"/>
</dbReference>
<dbReference type="PROSITE" id="PS51457">
    <property type="entry name" value="BEN"/>
    <property type="match status" value="1"/>
</dbReference>
<feature type="compositionally biased region" description="Polar residues" evidence="6">
    <location>
        <begin position="128"/>
        <end position="140"/>
    </location>
</feature>
<dbReference type="RefSeq" id="XP_013179685.1">
    <property type="nucleotide sequence ID" value="XM_013324231.1"/>
</dbReference>
<dbReference type="GO" id="GO:0045666">
    <property type="term" value="P:positive regulation of neuron differentiation"/>
    <property type="evidence" value="ECO:0007669"/>
    <property type="project" value="InterPro"/>
</dbReference>
<feature type="domain" description="BEN" evidence="7">
    <location>
        <begin position="337"/>
        <end position="433"/>
    </location>
</feature>
<evidence type="ECO:0000313" key="8">
    <source>
        <dbReference type="RefSeq" id="XP_013179685.1"/>
    </source>
</evidence>
<keyword evidence="4" id="KW-0804">Transcription</keyword>
<proteinExistence type="predicted"/>
<evidence type="ECO:0000256" key="4">
    <source>
        <dbReference type="ARBA" id="ARBA00023163"/>
    </source>
</evidence>
<organism evidence="8">
    <name type="scientific">Papilio xuthus</name>
    <name type="common">Asian swallowtail butterfly</name>
    <dbReference type="NCBI Taxonomy" id="66420"/>
    <lineage>
        <taxon>Eukaryota</taxon>
        <taxon>Metazoa</taxon>
        <taxon>Ecdysozoa</taxon>
        <taxon>Arthropoda</taxon>
        <taxon>Hexapoda</taxon>
        <taxon>Insecta</taxon>
        <taxon>Pterygota</taxon>
        <taxon>Neoptera</taxon>
        <taxon>Endopterygota</taxon>
        <taxon>Lepidoptera</taxon>
        <taxon>Glossata</taxon>
        <taxon>Ditrysia</taxon>
        <taxon>Papilionoidea</taxon>
        <taxon>Papilionidae</taxon>
        <taxon>Papilioninae</taxon>
        <taxon>Papilio</taxon>
    </lineage>
</organism>
<dbReference type="SMART" id="SM01025">
    <property type="entry name" value="BEN"/>
    <property type="match status" value="1"/>
</dbReference>
<dbReference type="PANTHER" id="PTHR35346:SF1">
    <property type="entry name" value="BEN DOMAIN-CONTAINING PROTEIN 6"/>
    <property type="match status" value="1"/>
</dbReference>
<evidence type="ECO:0000256" key="3">
    <source>
        <dbReference type="ARBA" id="ARBA00023015"/>
    </source>
</evidence>
<feature type="compositionally biased region" description="Polar residues" evidence="6">
    <location>
        <begin position="153"/>
        <end position="168"/>
    </location>
</feature>
<dbReference type="PANTHER" id="PTHR35346">
    <property type="entry name" value="BEN DOMAIN-CONTAINING PROTEIN 6"/>
    <property type="match status" value="1"/>
</dbReference>
<dbReference type="GO" id="GO:0045746">
    <property type="term" value="P:negative regulation of Notch signaling pathway"/>
    <property type="evidence" value="ECO:0007669"/>
    <property type="project" value="InterPro"/>
</dbReference>
<dbReference type="Gene3D" id="1.10.10.2590">
    <property type="entry name" value="BEN domain"/>
    <property type="match status" value="1"/>
</dbReference>
<keyword evidence="3" id="KW-0805">Transcription regulation</keyword>
<dbReference type="InterPro" id="IPR018379">
    <property type="entry name" value="BEN_domain"/>
</dbReference>
<dbReference type="GeneID" id="106126519"/>
<dbReference type="AlphaFoldDB" id="A0AAJ6ZUZ1"/>
<evidence type="ECO:0000256" key="6">
    <source>
        <dbReference type="SAM" id="MobiDB-lite"/>
    </source>
</evidence>
<dbReference type="InterPro" id="IPR037496">
    <property type="entry name" value="BEND6-like"/>
</dbReference>
<dbReference type="Proteomes" id="UP000694872">
    <property type="component" value="Unplaced"/>
</dbReference>
<name>A0AAJ6ZUZ1_PAPXU</name>
<feature type="region of interest" description="Disordered" evidence="6">
    <location>
        <begin position="128"/>
        <end position="168"/>
    </location>
</feature>
<gene>
    <name evidence="8" type="primary">LOC106126519</name>
</gene>
<reference evidence="8" key="1">
    <citation type="submission" date="2025-08" db="UniProtKB">
        <authorList>
            <consortium name="RefSeq"/>
        </authorList>
    </citation>
    <scope>IDENTIFICATION</scope>
</reference>
<sequence>MIYLIYWSRVANFKNDSEEIYKHAEWTEEAVFSSYGIVNANSLISDGSDVHVGKVVNIRNKHGNGIRKAQILRISDNKSYVKELKTLLERQDQQVKNVVSLCVNTIKEMKSVPGNLFLGERSSARQSVPSPVACRSSQRSNVRDDETSDSEQESNVRSFNGSTNKQNHQYNNIAESSLALYNNLSFHHSKNNPLLLTSTPLAEPVLGKKIKINENCDKSTQTDLTEKLPTLSAIEDVEVVVHRLYKQFTTLVSNLPLNDAVPMMSETSDWERTLPNQQSITSECPTLKEDWISQNMTTTIREADPSEAVGIRVRRASAHTTNIGEPVPNNTDMVPIGNGSVLVPHKLLEDLDWSSYTSVTRQLLQAVFPRRVLATHSLSGKQSPAFANKPPKKRLDPKLVDDIVDTVSLRCGVDKRLVRSCITTKCTDEAKLYRNRQHFKHLRQMNHNQENALMSSESSNAS</sequence>
<evidence type="ECO:0000256" key="2">
    <source>
        <dbReference type="ARBA" id="ARBA00022491"/>
    </source>
</evidence>
<protein>
    <submittedName>
        <fullName evidence="8">Uncharacterized protein LOC106126519</fullName>
    </submittedName>
</protein>
<dbReference type="GO" id="GO:0005634">
    <property type="term" value="C:nucleus"/>
    <property type="evidence" value="ECO:0007669"/>
    <property type="project" value="UniProtKB-SubCell"/>
</dbReference>
<dbReference type="Pfam" id="PF10523">
    <property type="entry name" value="BEN"/>
    <property type="match status" value="1"/>
</dbReference>